<evidence type="ECO:0000313" key="9">
    <source>
        <dbReference type="EMBL" id="SES16135.1"/>
    </source>
</evidence>
<accession>A0A1H9V353</accession>
<keyword evidence="6 7" id="KW-0472">Membrane</keyword>
<gene>
    <name evidence="9" type="ORF">SAMN04487884_12113</name>
</gene>
<feature type="transmembrane region" description="Helical" evidence="7">
    <location>
        <begin position="309"/>
        <end position="329"/>
    </location>
</feature>
<dbReference type="AlphaFoldDB" id="A0A1H9V353"/>
<dbReference type="Gene3D" id="1.10.3720.10">
    <property type="entry name" value="MetI-like"/>
    <property type="match status" value="1"/>
</dbReference>
<dbReference type="GO" id="GO:0005886">
    <property type="term" value="C:plasma membrane"/>
    <property type="evidence" value="ECO:0007669"/>
    <property type="project" value="UniProtKB-SubCell"/>
</dbReference>
<dbReference type="GO" id="GO:0055085">
    <property type="term" value="P:transmembrane transport"/>
    <property type="evidence" value="ECO:0007669"/>
    <property type="project" value="InterPro"/>
</dbReference>
<dbReference type="InterPro" id="IPR035906">
    <property type="entry name" value="MetI-like_sf"/>
</dbReference>
<feature type="transmembrane region" description="Helical" evidence="7">
    <location>
        <begin position="160"/>
        <end position="182"/>
    </location>
</feature>
<evidence type="ECO:0000256" key="6">
    <source>
        <dbReference type="ARBA" id="ARBA00023136"/>
    </source>
</evidence>
<dbReference type="EMBL" id="FOGJ01000021">
    <property type="protein sequence ID" value="SES16135.1"/>
    <property type="molecule type" value="Genomic_DNA"/>
</dbReference>
<sequence length="343" mass="38038">MEQALKKEKIVVPDNKAKASAKKSKTVIPKNGYVENAGFAGLLHNLRIDFMRNKVIYIMCIPIVAWYIIFHYIPMGGIVMAFQKYTPALGISGSPWVGFDNFTRFFTGPYFGRLIRNTTMIGVLDVVFGFPAPIIFALLLNEVRTKFVKKTIQTVSYMPYFISMVVVCGLIVDFTQSGGLISNLVAAITGTTPANLLANPSYYWAIHIISNIWQGMGYGSIIYIAALAGVDQELYEAAVLDGASRWQRCISITIPSIMPTIMIMLILRMGSILQVGADKILLLYTPATYETADVISTYIYRCGLQQYDYGFSTAVGLFNSIIGTAFLLITNAISKRYTESSLF</sequence>
<evidence type="ECO:0000256" key="1">
    <source>
        <dbReference type="ARBA" id="ARBA00004651"/>
    </source>
</evidence>
<evidence type="ECO:0000256" key="3">
    <source>
        <dbReference type="ARBA" id="ARBA00022475"/>
    </source>
</evidence>
<keyword evidence="3" id="KW-1003">Cell membrane</keyword>
<comment type="subcellular location">
    <subcellularLocation>
        <location evidence="1 7">Cell membrane</location>
        <topology evidence="1 7">Multi-pass membrane protein</topology>
    </subcellularLocation>
</comment>
<dbReference type="PANTHER" id="PTHR43227">
    <property type="entry name" value="BLL4140 PROTEIN"/>
    <property type="match status" value="1"/>
</dbReference>
<dbReference type="InterPro" id="IPR050809">
    <property type="entry name" value="UgpAE/MalFG_permease"/>
</dbReference>
<feature type="transmembrane region" description="Helical" evidence="7">
    <location>
        <begin position="120"/>
        <end position="140"/>
    </location>
</feature>
<feature type="transmembrane region" description="Helical" evidence="7">
    <location>
        <begin position="55"/>
        <end position="73"/>
    </location>
</feature>
<evidence type="ECO:0000313" key="10">
    <source>
        <dbReference type="Proteomes" id="UP000182584"/>
    </source>
</evidence>
<evidence type="ECO:0000256" key="4">
    <source>
        <dbReference type="ARBA" id="ARBA00022692"/>
    </source>
</evidence>
<keyword evidence="4 7" id="KW-0812">Transmembrane</keyword>
<dbReference type="PROSITE" id="PS50928">
    <property type="entry name" value="ABC_TM1"/>
    <property type="match status" value="1"/>
</dbReference>
<reference evidence="9 10" key="1">
    <citation type="submission" date="2016-10" db="EMBL/GenBank/DDBJ databases">
        <authorList>
            <person name="de Groot N.N."/>
        </authorList>
    </citation>
    <scope>NUCLEOTIDE SEQUENCE [LARGE SCALE GENOMIC DNA]</scope>
    <source>
        <strain evidence="9 10">AR40</strain>
    </source>
</reference>
<name>A0A1H9V353_BUTFI</name>
<comment type="similarity">
    <text evidence="7">Belongs to the binding-protein-dependent transport system permease family.</text>
</comment>
<dbReference type="Proteomes" id="UP000182584">
    <property type="component" value="Unassembled WGS sequence"/>
</dbReference>
<evidence type="ECO:0000256" key="7">
    <source>
        <dbReference type="RuleBase" id="RU363032"/>
    </source>
</evidence>
<keyword evidence="5 7" id="KW-1133">Transmembrane helix</keyword>
<dbReference type="CDD" id="cd06261">
    <property type="entry name" value="TM_PBP2"/>
    <property type="match status" value="1"/>
</dbReference>
<dbReference type="Pfam" id="PF00528">
    <property type="entry name" value="BPD_transp_1"/>
    <property type="match status" value="1"/>
</dbReference>
<feature type="transmembrane region" description="Helical" evidence="7">
    <location>
        <begin position="202"/>
        <end position="228"/>
    </location>
</feature>
<proteinExistence type="inferred from homology"/>
<dbReference type="SUPFAM" id="SSF161098">
    <property type="entry name" value="MetI-like"/>
    <property type="match status" value="1"/>
</dbReference>
<protein>
    <submittedName>
        <fullName evidence="9">Putative aldouronate transport system permease protein</fullName>
    </submittedName>
</protein>
<keyword evidence="2 7" id="KW-0813">Transport</keyword>
<organism evidence="9 10">
    <name type="scientific">Butyrivibrio fibrisolvens</name>
    <dbReference type="NCBI Taxonomy" id="831"/>
    <lineage>
        <taxon>Bacteria</taxon>
        <taxon>Bacillati</taxon>
        <taxon>Bacillota</taxon>
        <taxon>Clostridia</taxon>
        <taxon>Lachnospirales</taxon>
        <taxon>Lachnospiraceae</taxon>
        <taxon>Butyrivibrio</taxon>
    </lineage>
</organism>
<dbReference type="OrthoDB" id="2637002at2"/>
<evidence type="ECO:0000256" key="5">
    <source>
        <dbReference type="ARBA" id="ARBA00022989"/>
    </source>
</evidence>
<evidence type="ECO:0000259" key="8">
    <source>
        <dbReference type="PROSITE" id="PS50928"/>
    </source>
</evidence>
<dbReference type="PANTHER" id="PTHR43227:SF11">
    <property type="entry name" value="BLL4140 PROTEIN"/>
    <property type="match status" value="1"/>
</dbReference>
<feature type="domain" description="ABC transmembrane type-1" evidence="8">
    <location>
        <begin position="115"/>
        <end position="330"/>
    </location>
</feature>
<feature type="transmembrane region" description="Helical" evidence="7">
    <location>
        <begin position="249"/>
        <end position="267"/>
    </location>
</feature>
<dbReference type="InterPro" id="IPR000515">
    <property type="entry name" value="MetI-like"/>
</dbReference>
<dbReference type="RefSeq" id="WP_081357147.1">
    <property type="nucleotide sequence ID" value="NZ_FOGJ01000021.1"/>
</dbReference>
<evidence type="ECO:0000256" key="2">
    <source>
        <dbReference type="ARBA" id="ARBA00022448"/>
    </source>
</evidence>